<evidence type="ECO:0000259" key="4">
    <source>
        <dbReference type="Pfam" id="PF07804"/>
    </source>
</evidence>
<accession>A0A8D5JNT1</accession>
<name>A0A8D5JNT1_9BACT</name>
<dbReference type="AlphaFoldDB" id="A0A8D5JNT1"/>
<evidence type="ECO:0000256" key="1">
    <source>
        <dbReference type="ARBA" id="ARBA00010164"/>
    </source>
</evidence>
<keyword evidence="2" id="KW-0808">Transferase</keyword>
<protein>
    <recommendedName>
        <fullName evidence="4">HipA-like C-terminal domain-containing protein</fullName>
    </recommendedName>
</protein>
<comment type="similarity">
    <text evidence="1">Belongs to the HipA Ser/Thr kinase family.</text>
</comment>
<dbReference type="InterPro" id="IPR012893">
    <property type="entry name" value="HipA-like_C"/>
</dbReference>
<dbReference type="Proteomes" id="UP000826725">
    <property type="component" value="Chromosome"/>
</dbReference>
<sequence>MGAAADGSFFSQPGVDPLTVSILDRLLYLGSRTMGALTYHPADHRENDTWFPGLNNLAEEARQVYAGKSEDILPQLIRAGGSPGGARPKVLVGYHPDTGEMVSGEGEIPPGFEHWIVKFSAREDFDDPGPVEYAYAEMAGAAGIAMEESRLFTVGDNDHFFGVKRFDRQPGNNRRHIHTRHIHTFGNLVHADFRVPGSDYADLFKATSLLTRNYQDLERVYRLMVFNVLAHNRDDHVKNFSFLLDDTTGEWSFAPAYDLTFARGPGGEHTTTVLGEGLRPEKDRMLQLAEQSGIAPRRSSAIFREVAEAVAGWPEFAGRAGVAKATIKEITSFL</sequence>
<dbReference type="EMBL" id="AP024086">
    <property type="protein sequence ID" value="BCL60485.1"/>
    <property type="molecule type" value="Genomic_DNA"/>
</dbReference>
<keyword evidence="6" id="KW-1185">Reference proteome</keyword>
<evidence type="ECO:0000256" key="3">
    <source>
        <dbReference type="ARBA" id="ARBA00022777"/>
    </source>
</evidence>
<reference evidence="5" key="1">
    <citation type="submission" date="2020-09" db="EMBL/GenBank/DDBJ databases">
        <title>Desulfogranum mesoprofundum gen. nov., sp. nov., a novel mesophilic, sulfate-reducing chemolithoautotroph isolated from a deep-sea hydrothermal vent chimney in the Suiyo Seamount.</title>
        <authorList>
            <person name="Hashimoto Y."/>
            <person name="Nakagawa S."/>
        </authorList>
    </citation>
    <scope>NUCLEOTIDE SEQUENCE</scope>
    <source>
        <strain evidence="5">KT2</strain>
    </source>
</reference>
<evidence type="ECO:0000313" key="6">
    <source>
        <dbReference type="Proteomes" id="UP000826725"/>
    </source>
</evidence>
<gene>
    <name evidence="5" type="ORF">DGMP_11780</name>
</gene>
<evidence type="ECO:0000256" key="2">
    <source>
        <dbReference type="ARBA" id="ARBA00022679"/>
    </source>
</evidence>
<feature type="domain" description="HipA-like C-terminal" evidence="4">
    <location>
        <begin position="82"/>
        <end position="311"/>
    </location>
</feature>
<dbReference type="KEGG" id="dbk:DGMP_11780"/>
<dbReference type="InterPro" id="IPR052028">
    <property type="entry name" value="HipA_Ser/Thr_kinase"/>
</dbReference>
<dbReference type="Pfam" id="PF07804">
    <property type="entry name" value="HipA_C"/>
    <property type="match status" value="1"/>
</dbReference>
<organism evidence="5 6">
    <name type="scientific">Desulfomarina profundi</name>
    <dbReference type="NCBI Taxonomy" id="2772557"/>
    <lineage>
        <taxon>Bacteria</taxon>
        <taxon>Pseudomonadati</taxon>
        <taxon>Thermodesulfobacteriota</taxon>
        <taxon>Desulfobulbia</taxon>
        <taxon>Desulfobulbales</taxon>
        <taxon>Desulfobulbaceae</taxon>
        <taxon>Desulfomarina</taxon>
    </lineage>
</organism>
<dbReference type="GO" id="GO:0004674">
    <property type="term" value="F:protein serine/threonine kinase activity"/>
    <property type="evidence" value="ECO:0007669"/>
    <property type="project" value="TreeGrafter"/>
</dbReference>
<dbReference type="GO" id="GO:0005829">
    <property type="term" value="C:cytosol"/>
    <property type="evidence" value="ECO:0007669"/>
    <property type="project" value="TreeGrafter"/>
</dbReference>
<keyword evidence="3" id="KW-0418">Kinase</keyword>
<proteinExistence type="inferred from homology"/>
<dbReference type="PANTHER" id="PTHR37419">
    <property type="entry name" value="SERINE/THREONINE-PROTEIN KINASE TOXIN HIPA"/>
    <property type="match status" value="1"/>
</dbReference>
<dbReference type="PANTHER" id="PTHR37419:SF8">
    <property type="entry name" value="TOXIN YJJJ"/>
    <property type="match status" value="1"/>
</dbReference>
<evidence type="ECO:0000313" key="5">
    <source>
        <dbReference type="EMBL" id="BCL60485.1"/>
    </source>
</evidence>